<accession>A0A0F9JK97</accession>
<reference evidence="1" key="1">
    <citation type="journal article" date="2015" name="Nature">
        <title>Complex archaea that bridge the gap between prokaryotes and eukaryotes.</title>
        <authorList>
            <person name="Spang A."/>
            <person name="Saw J.H."/>
            <person name="Jorgensen S.L."/>
            <person name="Zaremba-Niedzwiedzka K."/>
            <person name="Martijn J."/>
            <person name="Lind A.E."/>
            <person name="van Eijk R."/>
            <person name="Schleper C."/>
            <person name="Guy L."/>
            <person name="Ettema T.J."/>
        </authorList>
    </citation>
    <scope>NUCLEOTIDE SEQUENCE</scope>
</reference>
<dbReference type="EMBL" id="LAZR01016057">
    <property type="protein sequence ID" value="KKM06176.1"/>
    <property type="molecule type" value="Genomic_DNA"/>
</dbReference>
<name>A0A0F9JK97_9ZZZZ</name>
<dbReference type="AlphaFoldDB" id="A0A0F9JK97"/>
<feature type="non-terminal residue" evidence="1">
    <location>
        <position position="1"/>
    </location>
</feature>
<gene>
    <name evidence="1" type="ORF">LCGC14_1746630</name>
</gene>
<organism evidence="1">
    <name type="scientific">marine sediment metagenome</name>
    <dbReference type="NCBI Taxonomy" id="412755"/>
    <lineage>
        <taxon>unclassified sequences</taxon>
        <taxon>metagenomes</taxon>
        <taxon>ecological metagenomes</taxon>
    </lineage>
</organism>
<comment type="caution">
    <text evidence="1">The sequence shown here is derived from an EMBL/GenBank/DDBJ whole genome shotgun (WGS) entry which is preliminary data.</text>
</comment>
<sequence length="54" mass="5885">AGVLILETEVGRTCIPGWVTELPQLVLPWIGEQGGGFTPEDARLAHIVFKLVTR</sequence>
<evidence type="ECO:0000313" key="1">
    <source>
        <dbReference type="EMBL" id="KKM06176.1"/>
    </source>
</evidence>
<protein>
    <submittedName>
        <fullName evidence="1">Uncharacterized protein</fullName>
    </submittedName>
</protein>
<proteinExistence type="predicted"/>